<keyword evidence="4" id="KW-1185">Reference proteome</keyword>
<comment type="caution">
    <text evidence="3">The sequence shown here is derived from an EMBL/GenBank/DDBJ whole genome shotgun (WGS) entry which is preliminary data.</text>
</comment>
<feature type="region of interest" description="Disordered" evidence="1">
    <location>
        <begin position="166"/>
        <end position="185"/>
    </location>
</feature>
<dbReference type="Proteomes" id="UP000015527">
    <property type="component" value="Unassembled WGS sequence"/>
</dbReference>
<name>T0I2X3_9SPHN</name>
<evidence type="ECO:0000313" key="4">
    <source>
        <dbReference type="Proteomes" id="UP000015527"/>
    </source>
</evidence>
<dbReference type="SUPFAM" id="SSF54427">
    <property type="entry name" value="NTF2-like"/>
    <property type="match status" value="1"/>
</dbReference>
<dbReference type="OrthoDB" id="7191104at2"/>
<protein>
    <recommendedName>
        <fullName evidence="2">SnoaL-like domain-containing protein</fullName>
    </recommendedName>
</protein>
<dbReference type="eggNOG" id="COG5517">
    <property type="taxonomic scope" value="Bacteria"/>
</dbReference>
<dbReference type="InterPro" id="IPR032710">
    <property type="entry name" value="NTF2-like_dom_sf"/>
</dbReference>
<organism evidence="3 4">
    <name type="scientific">Novosphingobium lindaniclasticum LE124</name>
    <dbReference type="NCBI Taxonomy" id="1096930"/>
    <lineage>
        <taxon>Bacteria</taxon>
        <taxon>Pseudomonadati</taxon>
        <taxon>Pseudomonadota</taxon>
        <taxon>Alphaproteobacteria</taxon>
        <taxon>Sphingomonadales</taxon>
        <taxon>Sphingomonadaceae</taxon>
        <taxon>Novosphingobium</taxon>
    </lineage>
</organism>
<evidence type="ECO:0000313" key="3">
    <source>
        <dbReference type="EMBL" id="EQB18733.1"/>
    </source>
</evidence>
<proteinExistence type="predicted"/>
<evidence type="ECO:0000259" key="2">
    <source>
        <dbReference type="Pfam" id="PF13577"/>
    </source>
</evidence>
<sequence>MTEAQAAEGSDFAAELRDLAARRDIAEAAQRYVRGLDRLDAALQRRAFHDDAVIDCGLMKGTADEFVDFCQDFLGTMEASHHLLGQHRIEVSGDSARGEVYFQAWHGVRDEAGGVRDLFIAGRYLDEYACRDGEWRITARLLVTDWVKDDPGSLDFFAANPGAVRGGRRGADPSDIQAWQTGLKS</sequence>
<feature type="domain" description="SnoaL-like" evidence="2">
    <location>
        <begin position="18"/>
        <end position="140"/>
    </location>
</feature>
<reference evidence="3 4" key="1">
    <citation type="journal article" date="2013" name="Genome Announc.">
        <title>Genome Sequence of Novosphingobium lindaniclasticum LE124T, Isolated from a Hexachlorocyclohexane Dumpsite.</title>
        <authorList>
            <person name="Saxena A."/>
            <person name="Nayyar N."/>
            <person name="Sangwan N."/>
            <person name="Kumari R."/>
            <person name="Khurana J.P."/>
            <person name="Lal R."/>
        </authorList>
    </citation>
    <scope>NUCLEOTIDE SEQUENCE [LARGE SCALE GENOMIC DNA]</scope>
    <source>
        <strain evidence="3 4">LE124</strain>
    </source>
</reference>
<dbReference type="RefSeq" id="WP_021232763.1">
    <property type="nucleotide sequence ID" value="NZ_ATHL01000034.1"/>
</dbReference>
<dbReference type="PATRIC" id="fig|1096930.3.peg.786"/>
<accession>T0I2X3</accession>
<dbReference type="AlphaFoldDB" id="T0I2X3"/>
<dbReference type="InterPro" id="IPR037401">
    <property type="entry name" value="SnoaL-like"/>
</dbReference>
<gene>
    <name evidence="3" type="ORF">L284_03990</name>
</gene>
<dbReference type="Gene3D" id="3.10.450.50">
    <property type="match status" value="1"/>
</dbReference>
<dbReference type="EMBL" id="ATHL01000034">
    <property type="protein sequence ID" value="EQB18733.1"/>
    <property type="molecule type" value="Genomic_DNA"/>
</dbReference>
<evidence type="ECO:0000256" key="1">
    <source>
        <dbReference type="SAM" id="MobiDB-lite"/>
    </source>
</evidence>
<dbReference type="Pfam" id="PF13577">
    <property type="entry name" value="SnoaL_4"/>
    <property type="match status" value="1"/>
</dbReference>